<evidence type="ECO:0000256" key="1">
    <source>
        <dbReference type="ARBA" id="ARBA00023125"/>
    </source>
</evidence>
<accession>A0A7W0ICM6</accession>
<organism evidence="4 5">
    <name type="scientific">Streptomyces himalayensis subsp. himalayensis</name>
    <dbReference type="NCBI Taxonomy" id="2756131"/>
    <lineage>
        <taxon>Bacteria</taxon>
        <taxon>Bacillati</taxon>
        <taxon>Actinomycetota</taxon>
        <taxon>Actinomycetes</taxon>
        <taxon>Kitasatosporales</taxon>
        <taxon>Streptomycetaceae</taxon>
        <taxon>Streptomyces</taxon>
        <taxon>Streptomyces himalayensis</taxon>
    </lineage>
</organism>
<evidence type="ECO:0000259" key="3">
    <source>
        <dbReference type="PROSITE" id="PS50943"/>
    </source>
</evidence>
<dbReference type="PROSITE" id="PS50943">
    <property type="entry name" value="HTH_CROC1"/>
    <property type="match status" value="1"/>
</dbReference>
<keyword evidence="1" id="KW-0238">DNA-binding</keyword>
<evidence type="ECO:0000313" key="4">
    <source>
        <dbReference type="EMBL" id="MBA2950316.1"/>
    </source>
</evidence>
<dbReference type="Gene3D" id="1.10.260.40">
    <property type="entry name" value="lambda repressor-like DNA-binding domains"/>
    <property type="match status" value="3"/>
</dbReference>
<evidence type="ECO:0000256" key="2">
    <source>
        <dbReference type="SAM" id="MobiDB-lite"/>
    </source>
</evidence>
<dbReference type="SUPFAM" id="SSF47413">
    <property type="entry name" value="lambda repressor-like DNA-binding domains"/>
    <property type="match status" value="1"/>
</dbReference>
<feature type="compositionally biased region" description="Basic and acidic residues" evidence="2">
    <location>
        <begin position="154"/>
        <end position="163"/>
    </location>
</feature>
<sequence length="299" mass="32148">MPARRFDPNRVLLARREGGFKQTDVASHVGVSGARVSAWETGRSVPDPEKLPRLAEALNRDLDDLFPRNGRPDLADLRADAGYTQAATKELTGTSTAGPVAAAENAQRRLAEEYEPKLAEAYGVSVEALRRAQDRSFGIDVPEPGEAAPGVEGQEPRLQRGDEGLPETLAEKITYLLERLPIPPSDAQLAALGNDRTGREVLTEDLVRHLRTGEVSSAQDDVLDALAEALDTTPLIWSQDADVQRIIGGTMLLRGQISAIAARGGDEKGLSADLLDFILHEVDKARSEAQGGPGRPAQQ</sequence>
<dbReference type="Pfam" id="PF01381">
    <property type="entry name" value="HTH_3"/>
    <property type="match status" value="1"/>
</dbReference>
<dbReference type="InterPro" id="IPR010982">
    <property type="entry name" value="Lambda_DNA-bd_dom_sf"/>
</dbReference>
<comment type="caution">
    <text evidence="4">The sequence shown here is derived from an EMBL/GenBank/DDBJ whole genome shotgun (WGS) entry which is preliminary data.</text>
</comment>
<dbReference type="AlphaFoldDB" id="A0A7W0ICM6"/>
<proteinExistence type="predicted"/>
<protein>
    <submittedName>
        <fullName evidence="4">Helix-turn-helix transcriptional regulator</fullName>
    </submittedName>
</protein>
<dbReference type="RefSeq" id="WP_181661231.1">
    <property type="nucleotide sequence ID" value="NZ_JACEHE010000026.1"/>
</dbReference>
<name>A0A7W0ICM6_9ACTN</name>
<dbReference type="Proteomes" id="UP000545761">
    <property type="component" value="Unassembled WGS sequence"/>
</dbReference>
<gene>
    <name evidence="4" type="ORF">H1D24_32150</name>
</gene>
<reference evidence="4 5" key="1">
    <citation type="submission" date="2020-07" db="EMBL/GenBank/DDBJ databases">
        <title>Streptomyces isolated from Indian soil.</title>
        <authorList>
            <person name="Mandal S."/>
            <person name="Maiti P.K."/>
        </authorList>
    </citation>
    <scope>NUCLEOTIDE SEQUENCE [LARGE SCALE GENOMIC DNA]</scope>
    <source>
        <strain evidence="4 5">PSKA28</strain>
    </source>
</reference>
<feature type="domain" description="HTH cro/C1-type" evidence="3">
    <location>
        <begin position="11"/>
        <end position="65"/>
    </location>
</feature>
<dbReference type="PANTHER" id="PTHR46558">
    <property type="entry name" value="TRACRIPTIONAL REGULATORY PROTEIN-RELATED-RELATED"/>
    <property type="match status" value="1"/>
</dbReference>
<dbReference type="GO" id="GO:0003677">
    <property type="term" value="F:DNA binding"/>
    <property type="evidence" value="ECO:0007669"/>
    <property type="project" value="UniProtKB-KW"/>
</dbReference>
<evidence type="ECO:0000313" key="5">
    <source>
        <dbReference type="Proteomes" id="UP000545761"/>
    </source>
</evidence>
<dbReference type="PANTHER" id="PTHR46558:SF11">
    <property type="entry name" value="HTH-TYPE TRANSCRIPTIONAL REGULATOR XRE"/>
    <property type="match status" value="1"/>
</dbReference>
<feature type="region of interest" description="Disordered" evidence="2">
    <location>
        <begin position="138"/>
        <end position="164"/>
    </location>
</feature>
<dbReference type="CDD" id="cd00093">
    <property type="entry name" value="HTH_XRE"/>
    <property type="match status" value="1"/>
</dbReference>
<dbReference type="InterPro" id="IPR001387">
    <property type="entry name" value="Cro/C1-type_HTH"/>
</dbReference>
<dbReference type="SMART" id="SM00530">
    <property type="entry name" value="HTH_XRE"/>
    <property type="match status" value="2"/>
</dbReference>
<dbReference type="EMBL" id="JACEHE010000026">
    <property type="protein sequence ID" value="MBA2950316.1"/>
    <property type="molecule type" value="Genomic_DNA"/>
</dbReference>